<name>A0ABQ1V407_9BACT</name>
<dbReference type="InterPro" id="IPR011013">
    <property type="entry name" value="Gal_mutarotase_sf_dom"/>
</dbReference>
<proteinExistence type="inferred from homology"/>
<dbReference type="Gene3D" id="2.70.98.10">
    <property type="match status" value="1"/>
</dbReference>
<dbReference type="CDD" id="cd09019">
    <property type="entry name" value="galactose_mutarotase_like"/>
    <property type="match status" value="1"/>
</dbReference>
<evidence type="ECO:0000256" key="2">
    <source>
        <dbReference type="ARBA" id="ARBA00005028"/>
    </source>
</evidence>
<dbReference type="InterPro" id="IPR014718">
    <property type="entry name" value="GH-type_carb-bd"/>
</dbReference>
<protein>
    <recommendedName>
        <fullName evidence="8">Aldose 1-epimerase</fullName>
        <ecNumber evidence="8">5.1.3.3</ecNumber>
    </recommendedName>
</protein>
<comment type="catalytic activity">
    <reaction evidence="8">
        <text>alpha-D-glucose = beta-D-glucose</text>
        <dbReference type="Rhea" id="RHEA:10264"/>
        <dbReference type="ChEBI" id="CHEBI:15903"/>
        <dbReference type="ChEBI" id="CHEBI:17925"/>
        <dbReference type="EC" id="5.1.3.3"/>
    </reaction>
</comment>
<evidence type="ECO:0000256" key="3">
    <source>
        <dbReference type="ARBA" id="ARBA00006206"/>
    </source>
</evidence>
<dbReference type="Pfam" id="PF01263">
    <property type="entry name" value="Aldose_epim"/>
    <property type="match status" value="1"/>
</dbReference>
<keyword evidence="7 8" id="KW-0119">Carbohydrate metabolism</keyword>
<dbReference type="InterPro" id="IPR015443">
    <property type="entry name" value="Aldose_1-epimerase"/>
</dbReference>
<reference evidence="10" key="1">
    <citation type="journal article" date="2019" name="Int. J. Syst. Evol. Microbiol.">
        <title>The Global Catalogue of Microorganisms (GCM) 10K type strain sequencing project: providing services to taxonomists for standard genome sequencing and annotation.</title>
        <authorList>
            <consortium name="The Broad Institute Genomics Platform"/>
            <consortium name="The Broad Institute Genome Sequencing Center for Infectious Disease"/>
            <person name="Wu L."/>
            <person name="Ma J."/>
        </authorList>
    </citation>
    <scope>NUCLEOTIDE SEQUENCE [LARGE SCALE GENOMIC DNA]</scope>
    <source>
        <strain evidence="10">CGMCC 1.15407</strain>
    </source>
</reference>
<dbReference type="PIRSF" id="PIRSF005096">
    <property type="entry name" value="GALM"/>
    <property type="match status" value="1"/>
</dbReference>
<dbReference type="InterPro" id="IPR008183">
    <property type="entry name" value="Aldose_1/G6P_1-epimerase"/>
</dbReference>
<comment type="subunit">
    <text evidence="4">Monomer.</text>
</comment>
<evidence type="ECO:0000256" key="8">
    <source>
        <dbReference type="PIRNR" id="PIRNR005096"/>
    </source>
</evidence>
<evidence type="ECO:0000256" key="4">
    <source>
        <dbReference type="ARBA" id="ARBA00011245"/>
    </source>
</evidence>
<comment type="similarity">
    <text evidence="3 8">Belongs to the aldose epimerase family.</text>
</comment>
<dbReference type="SUPFAM" id="SSF74650">
    <property type="entry name" value="Galactose mutarotase-like"/>
    <property type="match status" value="1"/>
</dbReference>
<dbReference type="RefSeq" id="WP_137403614.1">
    <property type="nucleotide sequence ID" value="NZ_BMIU01000012.1"/>
</dbReference>
<dbReference type="PANTHER" id="PTHR10091:SF0">
    <property type="entry name" value="GALACTOSE MUTAROTASE"/>
    <property type="match status" value="1"/>
</dbReference>
<keyword evidence="10" id="KW-1185">Reference proteome</keyword>
<dbReference type="EMBL" id="BMIU01000012">
    <property type="protein sequence ID" value="GGF36620.1"/>
    <property type="molecule type" value="Genomic_DNA"/>
</dbReference>
<comment type="caution">
    <text evidence="9">The sequence shown here is derived from an EMBL/GenBank/DDBJ whole genome shotgun (WGS) entry which is preliminary data.</text>
</comment>
<dbReference type="PANTHER" id="PTHR10091">
    <property type="entry name" value="ALDOSE-1-EPIMERASE"/>
    <property type="match status" value="1"/>
</dbReference>
<evidence type="ECO:0000256" key="5">
    <source>
        <dbReference type="ARBA" id="ARBA00022837"/>
    </source>
</evidence>
<dbReference type="InterPro" id="IPR047215">
    <property type="entry name" value="Galactose_mutarotase-like"/>
</dbReference>
<comment type="cofactor">
    <cofactor evidence="1">
        <name>Ca(2+)</name>
        <dbReference type="ChEBI" id="CHEBI:29108"/>
    </cofactor>
</comment>
<sequence>MITKKKFGQYEGQDVWLYTLENNRGMQVKIMTYGATVTSISIPNEENRIELACGFDNFESYFSDEYKANSPYFGSTVGRYASRIKDGAFTLEGKTYQLATNDGSNHLHGGVKGFDKRIWSEKELQSDSNLLVLSLAVEDGEEGYPGNVDVAVHFHLTEEQELAITYKATPDKDTPLGLTNHTYFNLSGFEEDIKGHRIAIQTQDYLVPDATNVPVGEVASVSGFSFDISNGVPMNEVFRHLPDGFEHYFTFGEPKDLARRAEIAHAPSGRKLTVSTTEPGMLFYTGMYTSDQLARENGDRFGKFRAFCCETHPYPNGPNLENAPGAVTPANTTYTSQTTFKLDW</sequence>
<evidence type="ECO:0000313" key="9">
    <source>
        <dbReference type="EMBL" id="GGF36620.1"/>
    </source>
</evidence>
<organism evidence="9 10">
    <name type="scientific">Echinicola rosea</name>
    <dbReference type="NCBI Taxonomy" id="1807691"/>
    <lineage>
        <taxon>Bacteria</taxon>
        <taxon>Pseudomonadati</taxon>
        <taxon>Bacteroidota</taxon>
        <taxon>Cytophagia</taxon>
        <taxon>Cytophagales</taxon>
        <taxon>Cyclobacteriaceae</taxon>
        <taxon>Echinicola</taxon>
    </lineage>
</organism>
<dbReference type="EC" id="5.1.3.3" evidence="8"/>
<gene>
    <name evidence="9" type="primary">galM</name>
    <name evidence="9" type="ORF">GCM10011339_26480</name>
</gene>
<dbReference type="Proteomes" id="UP000647339">
    <property type="component" value="Unassembled WGS sequence"/>
</dbReference>
<dbReference type="NCBIfam" id="NF008277">
    <property type="entry name" value="PRK11055.1"/>
    <property type="match status" value="1"/>
</dbReference>
<accession>A0ABQ1V407</accession>
<keyword evidence="6 8" id="KW-0413">Isomerase</keyword>
<evidence type="ECO:0000313" key="10">
    <source>
        <dbReference type="Proteomes" id="UP000647339"/>
    </source>
</evidence>
<evidence type="ECO:0000256" key="6">
    <source>
        <dbReference type="ARBA" id="ARBA00023235"/>
    </source>
</evidence>
<keyword evidence="5" id="KW-0106">Calcium</keyword>
<evidence type="ECO:0000256" key="7">
    <source>
        <dbReference type="ARBA" id="ARBA00023277"/>
    </source>
</evidence>
<comment type="pathway">
    <text evidence="2 8">Carbohydrate metabolism; hexose metabolism.</text>
</comment>
<evidence type="ECO:0000256" key="1">
    <source>
        <dbReference type="ARBA" id="ARBA00001913"/>
    </source>
</evidence>